<keyword evidence="6" id="KW-0653">Protein transport</keyword>
<dbReference type="OMA" id="VMPRIRH"/>
<keyword evidence="5" id="KW-0677">Repeat</keyword>
<keyword evidence="4" id="KW-0963">Cytoplasm</keyword>
<dbReference type="SUPFAM" id="SSF48371">
    <property type="entry name" value="ARM repeat"/>
    <property type="match status" value="2"/>
</dbReference>
<evidence type="ECO:0000313" key="11">
    <source>
        <dbReference type="Proteomes" id="UP000268350"/>
    </source>
</evidence>
<gene>
    <name evidence="10" type="ORF">DGUA_6G019024</name>
</gene>
<dbReference type="OrthoDB" id="7862313at2759"/>
<evidence type="ECO:0000256" key="6">
    <source>
        <dbReference type="ARBA" id="ARBA00022927"/>
    </source>
</evidence>
<dbReference type="GO" id="GO:0006606">
    <property type="term" value="P:protein import into nucleus"/>
    <property type="evidence" value="ECO:0007669"/>
    <property type="project" value="InterPro"/>
</dbReference>
<evidence type="ECO:0000259" key="9">
    <source>
        <dbReference type="SMART" id="SM00913"/>
    </source>
</evidence>
<dbReference type="EMBL" id="OUUW01000015">
    <property type="protein sequence ID" value="SPP88750.1"/>
    <property type="molecule type" value="Genomic_DNA"/>
</dbReference>
<dbReference type="InterPro" id="IPR040122">
    <property type="entry name" value="Importin_beta"/>
</dbReference>
<dbReference type="Pfam" id="PF25574">
    <property type="entry name" value="TPR_IMB1"/>
    <property type="match status" value="1"/>
</dbReference>
<keyword evidence="3" id="KW-0813">Transport</keyword>
<dbReference type="SMART" id="SM00913">
    <property type="entry name" value="IBN_N"/>
    <property type="match status" value="1"/>
</dbReference>
<evidence type="ECO:0000313" key="10">
    <source>
        <dbReference type="EMBL" id="SPP88750.1"/>
    </source>
</evidence>
<dbReference type="GO" id="GO:0031267">
    <property type="term" value="F:small GTPase binding"/>
    <property type="evidence" value="ECO:0007669"/>
    <property type="project" value="InterPro"/>
</dbReference>
<dbReference type="InterPro" id="IPR057672">
    <property type="entry name" value="TPR_IPO4/5"/>
</dbReference>
<evidence type="ECO:0000256" key="2">
    <source>
        <dbReference type="ARBA" id="ARBA00004496"/>
    </source>
</evidence>
<dbReference type="Pfam" id="PF25780">
    <property type="entry name" value="TPR_IPO5"/>
    <property type="match status" value="1"/>
</dbReference>
<dbReference type="PANTHER" id="PTHR10527">
    <property type="entry name" value="IMPORTIN BETA"/>
    <property type="match status" value="1"/>
</dbReference>
<evidence type="ECO:0000256" key="7">
    <source>
        <dbReference type="ARBA" id="ARBA00023242"/>
    </source>
</evidence>
<evidence type="ECO:0000256" key="4">
    <source>
        <dbReference type="ARBA" id="ARBA00022490"/>
    </source>
</evidence>
<dbReference type="InterPro" id="IPR001494">
    <property type="entry name" value="Importin-beta_N"/>
</dbReference>
<evidence type="ECO:0000256" key="3">
    <source>
        <dbReference type="ARBA" id="ARBA00022448"/>
    </source>
</evidence>
<comment type="subcellular location">
    <subcellularLocation>
        <location evidence="2">Cytoplasm</location>
    </subcellularLocation>
    <subcellularLocation>
        <location evidence="1">Nucleus</location>
    </subcellularLocation>
</comment>
<protein>
    <submittedName>
        <fullName evidence="10">Blast:Importin-4</fullName>
    </submittedName>
</protein>
<keyword evidence="7" id="KW-0539">Nucleus</keyword>
<feature type="region of interest" description="Disordered" evidence="8">
    <location>
        <begin position="643"/>
        <end position="664"/>
    </location>
</feature>
<dbReference type="STRING" id="7266.A0A3B0KJL1"/>
<dbReference type="Pfam" id="PF03810">
    <property type="entry name" value="IBN_N"/>
    <property type="match status" value="1"/>
</dbReference>
<dbReference type="Proteomes" id="UP000268350">
    <property type="component" value="Unassembled WGS sequence"/>
</dbReference>
<dbReference type="InterPro" id="IPR058584">
    <property type="entry name" value="IMB1_TNPO1-like_TPR"/>
</dbReference>
<feature type="compositionally biased region" description="Acidic residues" evidence="8">
    <location>
        <begin position="649"/>
        <end position="664"/>
    </location>
</feature>
<accession>A0A3B0KJL1</accession>
<proteinExistence type="predicted"/>
<keyword evidence="11" id="KW-1185">Reference proteome</keyword>
<dbReference type="Gene3D" id="1.25.10.10">
    <property type="entry name" value="Leucine-rich Repeat Variant"/>
    <property type="match status" value="1"/>
</dbReference>
<dbReference type="AlphaFoldDB" id="A0A3B0KJL1"/>
<organism evidence="10 11">
    <name type="scientific">Drosophila guanche</name>
    <name type="common">Fruit fly</name>
    <dbReference type="NCBI Taxonomy" id="7266"/>
    <lineage>
        <taxon>Eukaryota</taxon>
        <taxon>Metazoa</taxon>
        <taxon>Ecdysozoa</taxon>
        <taxon>Arthropoda</taxon>
        <taxon>Hexapoda</taxon>
        <taxon>Insecta</taxon>
        <taxon>Pterygota</taxon>
        <taxon>Neoptera</taxon>
        <taxon>Endopterygota</taxon>
        <taxon>Diptera</taxon>
        <taxon>Brachycera</taxon>
        <taxon>Muscomorpha</taxon>
        <taxon>Ephydroidea</taxon>
        <taxon>Drosophilidae</taxon>
        <taxon>Drosophila</taxon>
        <taxon>Sophophora</taxon>
    </lineage>
</organism>
<dbReference type="InterPro" id="IPR011989">
    <property type="entry name" value="ARM-like"/>
</dbReference>
<sequence>MDEQLDEIISGIMCTDSSRIRECTAALELAFENPLTLSRLCQILVSPREPQVRQLAATLINQRLKKLHHWQLLPPEHQAAIKSGMLQAFIGEQHKTVRNAIGQLIGTLVRHEAAKNDLWLADLLAYVNQRCRMADPKESVLGALLFSTLADAAPGQFNNQMTESFELFSFVLMSAQSYGNMATPTVTNMMEGITALIPLVGGHTAAEQTLANVVPLMLSALQTFARIGAESELSSGFDILDAMAEHAPKLLTPHIKSVVHFCLETMASKLLADAIRVQVVSFVGCIACVEKRVIVKHKLLEPILVVVVEMICTESESESDEADALDNYFSGAGNTPGASATQALEIMSVHISSEKLLNTLLPIIDPVMRSGDPLYRRGGYICLALILEGCSEAIKRNNLETILSIIIKRGVVDKDPGVRSVAYYALGQFSEYMQPQVSAFAIHILPVLLDFLHTLVLEKALDQSEGPCYMTYRRMFYALEVFCENLEDKIVPYLPVLMERLLGCMEQRKIVQIRQLALSSISAVAIASKEHFLPYFPTIMDALKQCLVYECSESLNPLRIQAIDTLSSISRTVGKENFMHLAQDTTQFTLTMLEQGPDDPDMRRAIYSLIGGLAIVVTENMATVLPKIMERILQTVATTENDCRTKNEQDDDVEDDDKDDSDDDELQVQNDYLFEKAEAILTLKEFAVNSYKSFSPYLTSSLEAVYKNIDHGQEVIRKASVDALCAFVIALDNVLDTEGVLRACAILMPKFSKLIKTDKEPSVVRNLLNELDDLIRAVKSAAFPTPEDVEIVVGAIAGVLQNNTACQYSVHSGDVDAGEVDNEESECNEVLVESACNLVATIGQALDRDTFSMCFGRLYHLLLAKLGNAKRNDNPDRRFLVYGVLSECIQPLGIRVITYFDALCPVFLDGTNDSKPEARLCCFFGLGELVYNAEYKSFGSFSVILQALSNAIASETDASVLDNICGALARLIITNFNLVPLANVLPVFVSVLPIRTDIVENAMVLKAFRVLYVNARPSVVDFICQMVSITLHVLFNGQFDDCESHVSALTFMIEIQSEYPDQFNNVVNSCTSANFLEFVQSVFS</sequence>
<dbReference type="InterPro" id="IPR016024">
    <property type="entry name" value="ARM-type_fold"/>
</dbReference>
<evidence type="ECO:0000256" key="5">
    <source>
        <dbReference type="ARBA" id="ARBA00022737"/>
    </source>
</evidence>
<reference evidence="11" key="1">
    <citation type="submission" date="2018-01" db="EMBL/GenBank/DDBJ databases">
        <authorList>
            <person name="Alioto T."/>
            <person name="Alioto T."/>
        </authorList>
    </citation>
    <scope>NUCLEOTIDE SEQUENCE [LARGE SCALE GENOMIC DNA]</scope>
</reference>
<feature type="domain" description="Importin N-terminal" evidence="9">
    <location>
        <begin position="23"/>
        <end position="91"/>
    </location>
</feature>
<evidence type="ECO:0000256" key="1">
    <source>
        <dbReference type="ARBA" id="ARBA00004123"/>
    </source>
</evidence>
<name>A0A3B0KJL1_DROGU</name>
<dbReference type="FunFam" id="1.25.10.10:FF:000186">
    <property type="entry name" value="Importin 4"/>
    <property type="match status" value="1"/>
</dbReference>
<dbReference type="GO" id="GO:0005737">
    <property type="term" value="C:cytoplasm"/>
    <property type="evidence" value="ECO:0007669"/>
    <property type="project" value="UniProtKB-SubCell"/>
</dbReference>
<evidence type="ECO:0000256" key="8">
    <source>
        <dbReference type="SAM" id="MobiDB-lite"/>
    </source>
</evidence>